<reference evidence="4" key="1">
    <citation type="submission" date="2016-10" db="EMBL/GenBank/DDBJ databases">
        <authorList>
            <person name="Varghese N."/>
            <person name="Submissions S."/>
        </authorList>
    </citation>
    <scope>NUCLEOTIDE SEQUENCE [LARGE SCALE GENOMIC DNA]</scope>
    <source>
        <strain evidence="4">SUR2</strain>
    </source>
</reference>
<dbReference type="GO" id="GO:0006508">
    <property type="term" value="P:proteolysis"/>
    <property type="evidence" value="ECO:0007669"/>
    <property type="project" value="InterPro"/>
</dbReference>
<dbReference type="EMBL" id="FPKW01000004">
    <property type="protein sequence ID" value="SFZ93137.1"/>
    <property type="molecule type" value="Genomic_DNA"/>
</dbReference>
<dbReference type="Gene3D" id="3.40.50.1820">
    <property type="entry name" value="alpha/beta hydrolase"/>
    <property type="match status" value="1"/>
</dbReference>
<protein>
    <submittedName>
        <fullName evidence="3">Dipeptidyl aminopeptidase/acylaminoacyl peptidase</fullName>
    </submittedName>
</protein>
<evidence type="ECO:0000313" key="3">
    <source>
        <dbReference type="EMBL" id="SFZ93137.1"/>
    </source>
</evidence>
<dbReference type="GO" id="GO:0004252">
    <property type="term" value="F:serine-type endopeptidase activity"/>
    <property type="evidence" value="ECO:0007669"/>
    <property type="project" value="TreeGrafter"/>
</dbReference>
<dbReference type="Proteomes" id="UP000182034">
    <property type="component" value="Unassembled WGS sequence"/>
</dbReference>
<dbReference type="PANTHER" id="PTHR42776:SF27">
    <property type="entry name" value="DIPEPTIDYL PEPTIDASE FAMILY MEMBER 6"/>
    <property type="match status" value="1"/>
</dbReference>
<evidence type="ECO:0000313" key="4">
    <source>
        <dbReference type="Proteomes" id="UP000182034"/>
    </source>
</evidence>
<gene>
    <name evidence="3" type="ORF">SAMN05216324_104162</name>
</gene>
<proteinExistence type="predicted"/>
<name>A0A1K2IL26_9FLAO</name>
<dbReference type="OrthoDB" id="9812921at2"/>
<keyword evidence="1" id="KW-0378">Hydrolase</keyword>
<dbReference type="SUPFAM" id="SSF53474">
    <property type="entry name" value="alpha/beta-Hydrolases"/>
    <property type="match status" value="1"/>
</dbReference>
<dbReference type="PANTHER" id="PTHR42776">
    <property type="entry name" value="SERINE PEPTIDASE S9 FAMILY MEMBER"/>
    <property type="match status" value="1"/>
</dbReference>
<dbReference type="STRING" id="1612149.SAMN05216324_104162"/>
<keyword evidence="4" id="KW-1185">Reference proteome</keyword>
<evidence type="ECO:0000256" key="1">
    <source>
        <dbReference type="ARBA" id="ARBA00022801"/>
    </source>
</evidence>
<evidence type="ECO:0000259" key="2">
    <source>
        <dbReference type="Pfam" id="PF00326"/>
    </source>
</evidence>
<dbReference type="InterPro" id="IPR029058">
    <property type="entry name" value="AB_hydrolase_fold"/>
</dbReference>
<keyword evidence="3" id="KW-0645">Protease</keyword>
<dbReference type="Pfam" id="PF00326">
    <property type="entry name" value="Peptidase_S9"/>
    <property type="match status" value="1"/>
</dbReference>
<sequence length="832" mass="97514">MVIRFWTFVFLLTQAYCFSQNIDSLDSVYSQFYKTDLLTVSPSGKYAVVNHNNTYGKNEDEIVDLKTGKGTVVEKHIKYSFVGDEDLIMQTSERTRFQNLKSGKYNDVKGGFSVTVLKRSGSVLLYDTRLQKLILTSKTGEVLWKENTVQTYKVDEHSEQLIYASGKQVGIVDLKTKRAKTYNLESEIDWISFTSAKVYLFHRQALQLEIYTLDNSADRFYKQIIRCPEGFELAESLDTYFEIREDEHLLLPLYLKSKLIKSENSDLKITYSNRNSKDQILYHHLGIYNIARHNWEYTPNQFEVSPVYKFLNDKADFIVYDQSSDKVENQENVVRDLKLILDYGKSSYLLAKKRSNDGNYLWDSNTRQFVYFNEGRWRSYNVDSETDILLPIDDEERKDNSRAVLSDSPDRKPILIKDRSAVMLSNEFDYLIFDLKSHHLERITNGEEKKLKYELQRTQDHYSESPWNLKLATIDLEKEMIFKRFNMMDYTTGFSMYHYKKKKSTYYDQGHYKEAVPYKNGILFTSEFAFEPLKLSIADKSAIKIVYQSQNEERSLLKNLKYHIFQYETIFGRANAALLLPIGYDNKKKYPLIVNVYEQQSLNVLTYAQPFLSARDGFNYMHYLLNGYIVLLPDLQYDISNIKNSIISSLEMSIDSAQELASVDKKNIGVLGLSFGGYETGLALGNSSYFKTGVAGVMVSDLVTRTLSQSEVMSEPNYLRVESRQYRMKNQLFDSWKNYQEYSPIYYLKNVKVPVLIWTGLKDRNVSPEQSKMFFLGMKRLQKKSVLLEYFNETHTINSKENQRDLNVRIWQWFDYYLKNQPLADWLRPITE</sequence>
<organism evidence="3 4">
    <name type="scientific">Chryseobacterium limigenitum</name>
    <dbReference type="NCBI Taxonomy" id="1612149"/>
    <lineage>
        <taxon>Bacteria</taxon>
        <taxon>Pseudomonadati</taxon>
        <taxon>Bacteroidota</taxon>
        <taxon>Flavobacteriia</taxon>
        <taxon>Flavobacteriales</taxon>
        <taxon>Weeksellaceae</taxon>
        <taxon>Chryseobacterium group</taxon>
        <taxon>Chryseobacterium</taxon>
    </lineage>
</organism>
<dbReference type="InterPro" id="IPR001375">
    <property type="entry name" value="Peptidase_S9_cat"/>
</dbReference>
<dbReference type="GO" id="GO:0004177">
    <property type="term" value="F:aminopeptidase activity"/>
    <property type="evidence" value="ECO:0007669"/>
    <property type="project" value="UniProtKB-KW"/>
</dbReference>
<dbReference type="AlphaFoldDB" id="A0A1K2IL26"/>
<feature type="domain" description="Peptidase S9 prolyl oligopeptidase catalytic" evidence="2">
    <location>
        <begin position="659"/>
        <end position="820"/>
    </location>
</feature>
<accession>A0A1K2IL26</accession>
<keyword evidence="3" id="KW-0031">Aminopeptidase</keyword>